<dbReference type="GO" id="GO:0097730">
    <property type="term" value="C:non-motile cilium"/>
    <property type="evidence" value="ECO:0007669"/>
    <property type="project" value="InterPro"/>
</dbReference>
<feature type="region of interest" description="Disordered" evidence="1">
    <location>
        <begin position="383"/>
        <end position="402"/>
    </location>
</feature>
<dbReference type="GO" id="GO:0005856">
    <property type="term" value="C:cytoskeleton"/>
    <property type="evidence" value="ECO:0007669"/>
    <property type="project" value="InterPro"/>
</dbReference>
<keyword evidence="4" id="KW-1185">Reference proteome</keyword>
<dbReference type="PANTHER" id="PTHR31043:SF3">
    <property type="entry name" value="NEPHROCYSTIN-4"/>
    <property type="match status" value="1"/>
</dbReference>
<evidence type="ECO:0000313" key="3">
    <source>
        <dbReference type="EMBL" id="KAF4722438.1"/>
    </source>
</evidence>
<organism evidence="3 4">
    <name type="scientific">Perkinsus olseni</name>
    <name type="common">Perkinsus atlanticus</name>
    <dbReference type="NCBI Taxonomy" id="32597"/>
    <lineage>
        <taxon>Eukaryota</taxon>
        <taxon>Sar</taxon>
        <taxon>Alveolata</taxon>
        <taxon>Perkinsozoa</taxon>
        <taxon>Perkinsea</taxon>
        <taxon>Perkinsida</taxon>
        <taxon>Perkinsidae</taxon>
        <taxon>Perkinsus</taxon>
    </lineage>
</organism>
<name>A0A7J6RP25_PEROL</name>
<evidence type="ECO:0000313" key="4">
    <source>
        <dbReference type="Proteomes" id="UP000553632"/>
    </source>
</evidence>
<accession>A0A7J6RP25</accession>
<feature type="region of interest" description="Disordered" evidence="1">
    <location>
        <begin position="893"/>
        <end position="924"/>
    </location>
</feature>
<dbReference type="Proteomes" id="UP000553632">
    <property type="component" value="Unassembled WGS sequence"/>
</dbReference>
<dbReference type="Pfam" id="PF26187">
    <property type="entry name" value="Ig_NPHP4_4th"/>
    <property type="match status" value="1"/>
</dbReference>
<dbReference type="InterPro" id="IPR058685">
    <property type="entry name" value="Ig_NPHP4_4th"/>
</dbReference>
<dbReference type="EMBL" id="JABANO010024106">
    <property type="protein sequence ID" value="KAF4722438.1"/>
    <property type="molecule type" value="Genomic_DNA"/>
</dbReference>
<evidence type="ECO:0000259" key="2">
    <source>
        <dbReference type="Pfam" id="PF26187"/>
    </source>
</evidence>
<sequence length="1158" mass="125482">MIVEGPELPAPAMLFETRSLEAPLLTPSEVPNGPPPSPPRAVDPPYAPALEPPRALPVEPPRTTPVEPPRVPVVEHPGPLVAEPLPVSDVQQPSVPNLGEKLSPVIPAVSPTAPVTPRSGGEVKGECSARSPSLRDANTQYDVCITEAAEPELIPVKGAASTGAASPSAGFEISTQAGRQPDPPSARDMSPADKASAVVAGLITASTAEQEDLAALDWQLEENDHLTNDEITMAIVGWRPLEGARRPGSKKVYFSAKLYTFPPQTTDAAELPYTACHSALSSSRTGQRVAGRDGHDIELEMHCSETGMLVATASVPLRGIPRQQRMVSRSEREVPCCGLAHTQGAPNVLGWLQVVIENCGSRECGQLGHSHPDLVPSPAGGYAQCREGGRQHRAAPGRKNTRVKARRLPWPGTAPNATHDAVKYFADQREKSRLQLVQRRMRETLLERRYLPAVAGEASYFTVPFTSPLPVEALYSVQLGRVGTQGGVAVEGTGRCGLSLVTDPAEWRYLVTSQGFTEPDCGYELFIATSEFLLRPGQTVELPFRFLSFLESAEDLVYDISIRRSGGDTVRVVELVVPGPLGFLVNQVARYWEPERAALRKTLLLKGEIETEPVLVISPEDSGVSVTTQDQPGQLFISLVAPRFTEGPREAVCVVYARGDNYREQPLWVVRIVCYGLLGEYVKGVVGQHFEKIIQLPPQLHQGAPTMVAYSSNPSLAGIELSCVPVPEYGPCHIPLSILPSASGMSSCLVFAAVAGSVSGVGRPGAAWILNIQAEPPTVTETHELALAYGQQCRKRLPFRNPLTRQTEFTVRSSDPEILQVASTSLKLAPLTASHVDLVFRPVQGHMRRKSECFLFISTSDGQVSDTRLFKLSYTPDWPGPPEPKRAPVLTATIDDPMEDRSEPSATRGRSISRPRTADQQPRSAVQLELVLDNSSVVSVSSTRVEDLVRTALTSAARLPPSMLHVSKWVADYLFVGMGSLLRDRAADFTFRQIERSSSQRVTPFIWAAASRSDGYPGEHVVTLVAKRCGVFEAPDVARILRTSVEDSSSLLKRKGGLLASLFEGARVEIGDRSSFEVANTFATLVRERRTSEHVRDQNKKSATTSEQTLADDFAAELEAWGKSSMAHLLESRTALRQPPVRGSVNVKHSSSGSMQTK</sequence>
<feature type="compositionally biased region" description="Polar residues" evidence="1">
    <location>
        <begin position="1147"/>
        <end position="1158"/>
    </location>
</feature>
<proteinExistence type="predicted"/>
<feature type="compositionally biased region" description="Low complexity" evidence="1">
    <location>
        <begin position="159"/>
        <end position="170"/>
    </location>
</feature>
<dbReference type="InterPro" id="IPR029775">
    <property type="entry name" value="NPHP4"/>
</dbReference>
<dbReference type="AlphaFoldDB" id="A0A7J6RP25"/>
<feature type="compositionally biased region" description="Basic residues" evidence="1">
    <location>
        <begin position="391"/>
        <end position="402"/>
    </location>
</feature>
<dbReference type="GO" id="GO:0090090">
    <property type="term" value="P:negative regulation of canonical Wnt signaling pathway"/>
    <property type="evidence" value="ECO:0007669"/>
    <property type="project" value="InterPro"/>
</dbReference>
<feature type="non-terminal residue" evidence="3">
    <location>
        <position position="1"/>
    </location>
</feature>
<feature type="domain" description="NPHP4 Ig-like" evidence="2">
    <location>
        <begin position="785"/>
        <end position="874"/>
    </location>
</feature>
<reference evidence="3 4" key="1">
    <citation type="submission" date="2020-04" db="EMBL/GenBank/DDBJ databases">
        <title>Perkinsus olseni comparative genomics.</title>
        <authorList>
            <person name="Bogema D.R."/>
        </authorList>
    </citation>
    <scope>NUCLEOTIDE SEQUENCE [LARGE SCALE GENOMIC DNA]</scope>
    <source>
        <strain evidence="3 4">ATCC PRA-207</strain>
    </source>
</reference>
<feature type="region of interest" description="Disordered" evidence="1">
    <location>
        <begin position="102"/>
        <end position="133"/>
    </location>
</feature>
<evidence type="ECO:0000256" key="1">
    <source>
        <dbReference type="SAM" id="MobiDB-lite"/>
    </source>
</evidence>
<feature type="region of interest" description="Disordered" evidence="1">
    <location>
        <begin position="1133"/>
        <end position="1158"/>
    </location>
</feature>
<dbReference type="PANTHER" id="PTHR31043">
    <property type="entry name" value="NEPHROCYSTIN-4"/>
    <property type="match status" value="1"/>
</dbReference>
<gene>
    <name evidence="3" type="ORF">FOZ63_023157</name>
</gene>
<feature type="compositionally biased region" description="Pro residues" evidence="1">
    <location>
        <begin position="32"/>
        <end position="71"/>
    </location>
</feature>
<feature type="region of interest" description="Disordered" evidence="1">
    <location>
        <begin position="159"/>
        <end position="193"/>
    </location>
</feature>
<feature type="region of interest" description="Disordered" evidence="1">
    <location>
        <begin position="1"/>
        <end position="77"/>
    </location>
</feature>
<protein>
    <recommendedName>
        <fullName evidence="2">NPHP4 Ig-like domain-containing protein</fullName>
    </recommendedName>
</protein>
<comment type="caution">
    <text evidence="3">The sequence shown here is derived from an EMBL/GenBank/DDBJ whole genome shotgun (WGS) entry which is preliminary data.</text>
</comment>